<keyword evidence="2" id="KW-1185">Reference proteome</keyword>
<proteinExistence type="predicted"/>
<dbReference type="AlphaFoldDB" id="A0A8H4THR3"/>
<protein>
    <submittedName>
        <fullName evidence="1">Uncharacterized protein</fullName>
    </submittedName>
</protein>
<comment type="caution">
    <text evidence="1">The sequence shown here is derived from an EMBL/GenBank/DDBJ whole genome shotgun (WGS) entry which is preliminary data.</text>
</comment>
<dbReference type="PANTHER" id="PTHR33099">
    <property type="entry name" value="FE2OG DIOXYGENASE DOMAIN-CONTAINING PROTEIN"/>
    <property type="match status" value="1"/>
</dbReference>
<reference evidence="1" key="2">
    <citation type="submission" date="2020-05" db="EMBL/GenBank/DDBJ databases">
        <authorList>
            <person name="Kim H.-S."/>
            <person name="Proctor R.H."/>
            <person name="Brown D.W."/>
        </authorList>
    </citation>
    <scope>NUCLEOTIDE SEQUENCE</scope>
    <source>
        <strain evidence="1">NRRL 20472</strain>
    </source>
</reference>
<dbReference type="OrthoDB" id="27483at2759"/>
<dbReference type="Proteomes" id="UP000622797">
    <property type="component" value="Unassembled WGS sequence"/>
</dbReference>
<dbReference type="PANTHER" id="PTHR33099:SF7">
    <property type="entry name" value="MYND-TYPE DOMAIN-CONTAINING PROTEIN"/>
    <property type="match status" value="1"/>
</dbReference>
<reference evidence="1" key="1">
    <citation type="journal article" date="2020" name="BMC Genomics">
        <title>Correction to: Identification and distribution of gene clusters required for synthesis of sphingolipid metabolism inhibitors in diverse species of the filamentous fungus Fusarium.</title>
        <authorList>
            <person name="Kim H.S."/>
            <person name="Lohmar J.M."/>
            <person name="Busman M."/>
            <person name="Brown D.W."/>
            <person name="Naumann T.A."/>
            <person name="Divon H.H."/>
            <person name="Lysoe E."/>
            <person name="Uhlig S."/>
            <person name="Proctor R.H."/>
        </authorList>
    </citation>
    <scope>NUCLEOTIDE SEQUENCE</scope>
    <source>
        <strain evidence="1">NRRL 20472</strain>
    </source>
</reference>
<name>A0A8H4THR3_9HYPO</name>
<organism evidence="1 2">
    <name type="scientific">Fusarium sarcochroum</name>
    <dbReference type="NCBI Taxonomy" id="1208366"/>
    <lineage>
        <taxon>Eukaryota</taxon>
        <taxon>Fungi</taxon>
        <taxon>Dikarya</taxon>
        <taxon>Ascomycota</taxon>
        <taxon>Pezizomycotina</taxon>
        <taxon>Sordariomycetes</taxon>
        <taxon>Hypocreomycetidae</taxon>
        <taxon>Hypocreales</taxon>
        <taxon>Nectriaceae</taxon>
        <taxon>Fusarium</taxon>
        <taxon>Fusarium lateritium species complex</taxon>
    </lineage>
</organism>
<dbReference type="EMBL" id="JABEXW010000710">
    <property type="protein sequence ID" value="KAF4957882.1"/>
    <property type="molecule type" value="Genomic_DNA"/>
</dbReference>
<gene>
    <name evidence="1" type="ORF">FSARC_11146</name>
</gene>
<evidence type="ECO:0000313" key="2">
    <source>
        <dbReference type="Proteomes" id="UP000622797"/>
    </source>
</evidence>
<accession>A0A8H4THR3</accession>
<evidence type="ECO:0000313" key="1">
    <source>
        <dbReference type="EMBL" id="KAF4957882.1"/>
    </source>
</evidence>
<sequence>MKAPVGSDAYRNTMQYGYSWYGDNQTCEAQEPWKQSLFETLNAIQPAGRIASNSYQLFINPGLRIEGHPIVPLPLTEYYAQAIKQLCNIRIGQPGVAVIHFDARIAGLRPQKLTLYGPGSSIQQDKTPQKAKDACGTLVVCLPSGHQGADVQLSVDDETFSFSTATSSALDLSAVSWTSGVDHQFTELLSGYRLTISYEIHSATSGKVSSGGAGQWTARVAELLQAWPRNDHMFDKFLYKLDDKNQEGPASFQELKGRDRAVCQVLDNVCAESKLYMLLAEITHEVEDDLADKKVSSWIEGVYTIDGVALTAYKDLNAKKELLGFDLDKLEEREPDSDEDEDLHPMDAMEERETTQRYHDTAVILVHKEHLLRLIAWETAPTCTASVVGAYLAKNFDGKEDTIDWGKWLGPIPKSETIQEFRASCSKITDTIESFGKPLSTSFHVWVEDTIDLKMESQQSWVMKDFDLILERLRERSHKQDWIINTRRHELAFTNAKEMFQSIIKYSDAKLRLSPHDLEPRGCALQWSHKLPAHQSNCKPFLDFVEQSYDIGASKEAAKVIEETFTGLLESKSTWILVQNQPGLIAHVLTPIIRMFQDGRTEPVPALGDVLELLIRIVIKYDLPRLPNTRGGLAFEARGCGYCADCVEVNQFLASPDQLVWKFTAPTDRRTHVEHALRLDESIHTASSRDPMRGRCNTLTVTKKAAERSIGLEQWQRTLGKLKEAMQPLESGFMREFLGEQRYRELILLEGLTPFPQTSSAAGVRRPAPEYELEHNKRPRTFAQTPEVKVEPLIKQEVIVIDD</sequence>